<sequence>MVKKSTQPYICSIASTSVSSIQKSFKYDVFLSFRGEDTRKNFVDHLYHALRDKGIITYKDDERIEKGKRISDQLIRSIEDSKFHIIVFSQNYASSSWCLDELVKIMECQKMTEQTAYPVFYDVEPTEVRNQIGAVGEAFAKHVEKEDAVRWRDALKEAASLAGWELKNTLDGHEAKFIQKIVQDISPKLHFINLIVNGKLVGSSLESIRNLQHLRELRLEGSIPKVPKDLCRLQCLEDLTLSMKEIKHLPESICTLKHLKSLKLNSCWRLEQLPENICRLECLEELHVTNCTSLLDIPNGICEMKCLKRLHLSSCHLVAKLPKELGC</sequence>
<reference evidence="1 2" key="2">
    <citation type="journal article" date="2022" name="Mol. Ecol. Resour.">
        <title>The genomes of chicory, endive, great burdock and yacon provide insights into Asteraceae paleo-polyploidization history and plant inulin production.</title>
        <authorList>
            <person name="Fan W."/>
            <person name="Wang S."/>
            <person name="Wang H."/>
            <person name="Wang A."/>
            <person name="Jiang F."/>
            <person name="Liu H."/>
            <person name="Zhao H."/>
            <person name="Xu D."/>
            <person name="Zhang Y."/>
        </authorList>
    </citation>
    <scope>NUCLEOTIDE SEQUENCE [LARGE SCALE GENOMIC DNA]</scope>
    <source>
        <strain evidence="2">cv. Yunnan</strain>
        <tissue evidence="1">Leaves</tissue>
    </source>
</reference>
<reference evidence="2" key="1">
    <citation type="journal article" date="2022" name="Mol. Ecol. Resour.">
        <title>The genomes of chicory, endive, great burdock and yacon provide insights into Asteraceae palaeo-polyploidization history and plant inulin production.</title>
        <authorList>
            <person name="Fan W."/>
            <person name="Wang S."/>
            <person name="Wang H."/>
            <person name="Wang A."/>
            <person name="Jiang F."/>
            <person name="Liu H."/>
            <person name="Zhao H."/>
            <person name="Xu D."/>
            <person name="Zhang Y."/>
        </authorList>
    </citation>
    <scope>NUCLEOTIDE SEQUENCE [LARGE SCALE GENOMIC DNA]</scope>
    <source>
        <strain evidence="2">cv. Yunnan</strain>
    </source>
</reference>
<dbReference type="Proteomes" id="UP001056120">
    <property type="component" value="Linkage Group LG01"/>
</dbReference>
<organism evidence="1 2">
    <name type="scientific">Smallanthus sonchifolius</name>
    <dbReference type="NCBI Taxonomy" id="185202"/>
    <lineage>
        <taxon>Eukaryota</taxon>
        <taxon>Viridiplantae</taxon>
        <taxon>Streptophyta</taxon>
        <taxon>Embryophyta</taxon>
        <taxon>Tracheophyta</taxon>
        <taxon>Spermatophyta</taxon>
        <taxon>Magnoliopsida</taxon>
        <taxon>eudicotyledons</taxon>
        <taxon>Gunneridae</taxon>
        <taxon>Pentapetalae</taxon>
        <taxon>asterids</taxon>
        <taxon>campanulids</taxon>
        <taxon>Asterales</taxon>
        <taxon>Asteraceae</taxon>
        <taxon>Asteroideae</taxon>
        <taxon>Heliantheae alliance</taxon>
        <taxon>Millerieae</taxon>
        <taxon>Smallanthus</taxon>
    </lineage>
</organism>
<keyword evidence="2" id="KW-1185">Reference proteome</keyword>
<proteinExistence type="predicted"/>
<dbReference type="EMBL" id="CM042018">
    <property type="protein sequence ID" value="KAI3827276.1"/>
    <property type="molecule type" value="Genomic_DNA"/>
</dbReference>
<name>A0ACB9K4Y2_9ASTR</name>
<evidence type="ECO:0000313" key="2">
    <source>
        <dbReference type="Proteomes" id="UP001056120"/>
    </source>
</evidence>
<gene>
    <name evidence="1" type="ORF">L1987_01349</name>
</gene>
<accession>A0ACB9K4Y2</accession>
<comment type="caution">
    <text evidence="1">The sequence shown here is derived from an EMBL/GenBank/DDBJ whole genome shotgun (WGS) entry which is preliminary data.</text>
</comment>
<evidence type="ECO:0000313" key="1">
    <source>
        <dbReference type="EMBL" id="KAI3827276.1"/>
    </source>
</evidence>
<protein>
    <submittedName>
        <fullName evidence="1">Uncharacterized protein</fullName>
    </submittedName>
</protein>